<gene>
    <name evidence="1" type="ORF">CLOSTMETH_01214</name>
</gene>
<reference evidence="1 2" key="2">
    <citation type="submission" date="2009-02" db="EMBL/GenBank/DDBJ databases">
        <title>Draft genome sequence of Clostridium methylpentosum (DSM 5476).</title>
        <authorList>
            <person name="Sudarsanam P."/>
            <person name="Ley R."/>
            <person name="Guruge J."/>
            <person name="Turnbaugh P.J."/>
            <person name="Mahowald M."/>
            <person name="Liep D."/>
            <person name="Gordon J."/>
        </authorList>
    </citation>
    <scope>NUCLEOTIDE SEQUENCE [LARGE SCALE GENOMIC DNA]</scope>
    <source>
        <strain evidence="1 2">DSM 5476</strain>
    </source>
</reference>
<proteinExistence type="predicted"/>
<sequence length="47" mass="5517">MRRHFREGCISSPNLLQMSIFRCLPPRNPIRLPPDDSFKLKMGFLTV</sequence>
<dbReference type="AlphaFoldDB" id="C0EBJ6"/>
<dbReference type="Proteomes" id="UP000003340">
    <property type="component" value="Unassembled WGS sequence"/>
</dbReference>
<accession>C0EBJ6</accession>
<evidence type="ECO:0000313" key="1">
    <source>
        <dbReference type="EMBL" id="EEG31114.1"/>
    </source>
</evidence>
<dbReference type="HOGENOM" id="CLU_3166492_0_0_9"/>
<reference evidence="1 2" key="1">
    <citation type="submission" date="2009-01" db="EMBL/GenBank/DDBJ databases">
        <authorList>
            <person name="Fulton L."/>
            <person name="Clifton S."/>
            <person name="Fulton B."/>
            <person name="Xu J."/>
            <person name="Minx P."/>
            <person name="Pepin K.H."/>
            <person name="Johnson M."/>
            <person name="Bhonagiri V."/>
            <person name="Nash W.E."/>
            <person name="Mardis E.R."/>
            <person name="Wilson R.K."/>
        </authorList>
    </citation>
    <scope>NUCLEOTIDE SEQUENCE [LARGE SCALE GENOMIC DNA]</scope>
    <source>
        <strain evidence="1 2">DSM 5476</strain>
    </source>
</reference>
<dbReference type="EMBL" id="ACEC01000043">
    <property type="protein sequence ID" value="EEG31114.1"/>
    <property type="molecule type" value="Genomic_DNA"/>
</dbReference>
<protein>
    <submittedName>
        <fullName evidence="1">Uncharacterized protein</fullName>
    </submittedName>
</protein>
<name>C0EBJ6_9FIRM</name>
<evidence type="ECO:0000313" key="2">
    <source>
        <dbReference type="Proteomes" id="UP000003340"/>
    </source>
</evidence>
<keyword evidence="2" id="KW-1185">Reference proteome</keyword>
<comment type="caution">
    <text evidence="1">The sequence shown here is derived from an EMBL/GenBank/DDBJ whole genome shotgun (WGS) entry which is preliminary data.</text>
</comment>
<organism evidence="1 2">
    <name type="scientific">[Clostridium] methylpentosum DSM 5476</name>
    <dbReference type="NCBI Taxonomy" id="537013"/>
    <lineage>
        <taxon>Bacteria</taxon>
        <taxon>Bacillati</taxon>
        <taxon>Bacillota</taxon>
        <taxon>Clostridia</taxon>
        <taxon>Eubacteriales</taxon>
        <taxon>Oscillospiraceae</taxon>
        <taxon>Oscillospiraceae incertae sedis</taxon>
    </lineage>
</organism>